<feature type="compositionally biased region" description="Basic and acidic residues" evidence="1">
    <location>
        <begin position="172"/>
        <end position="190"/>
    </location>
</feature>
<dbReference type="Pfam" id="PF01895">
    <property type="entry name" value="PhoU"/>
    <property type="match status" value="1"/>
</dbReference>
<evidence type="ECO:0000313" key="3">
    <source>
        <dbReference type="EMBL" id="KAI1692122.1"/>
    </source>
</evidence>
<feature type="compositionally biased region" description="Basic and acidic residues" evidence="1">
    <location>
        <begin position="284"/>
        <end position="303"/>
    </location>
</feature>
<dbReference type="InterPro" id="IPR026022">
    <property type="entry name" value="PhoU_dom"/>
</dbReference>
<dbReference type="InterPro" id="IPR038078">
    <property type="entry name" value="PhoU-like_sf"/>
</dbReference>
<proteinExistence type="predicted"/>
<keyword evidence="4" id="KW-1185">Reference proteome</keyword>
<dbReference type="SUPFAM" id="SSF109755">
    <property type="entry name" value="PhoU-like"/>
    <property type="match status" value="1"/>
</dbReference>
<sequence>MAEIVELHGRLVANLRLSMSVFLNGNVRDAQKLLEEKARFRDLERAYATTHLDRLSDRTTLSIETSSLHIDLISDLKRINSHICSIAYPILSRPGRWRPAGCASRGWARSGLNGLPNLHLVEEHQRQHDRAHRVRGEKHLRHRDAAGQALLGAAENDGDLVFRVEAQLARQQGREAQRQAEHHRAHHEQADQCMHGHLLPEPLDHGRAERGVDHQQDRALVDELQHRGAALDPLSDQRPQQVAGREGHHQLQQDAANGIQRGRSRMAAAGQHHQSSGVTSGQQDRLEHQPQHREQHEGAREHQQVQPPVHEPVDDRLARQLGPVQEEQQADGHRGQPSKKCAMRPLAGSRLARVTTERSARVKLSGRKRGRDMLQLGTNATRVAGARADSAGEDVISAHESGRHFAEPGACSSRLQEGDFRRIPASLPGGPEMPTTALQCAVGELNCA</sequence>
<feature type="compositionally biased region" description="Polar residues" evidence="1">
    <location>
        <begin position="272"/>
        <end position="283"/>
    </location>
</feature>
<dbReference type="AlphaFoldDB" id="A0AAD4QVA5"/>
<accession>A0AAD4QVA5</accession>
<reference evidence="3" key="1">
    <citation type="submission" date="2022-01" db="EMBL/GenBank/DDBJ databases">
        <title>Genome Sequence Resource for Two Populations of Ditylenchus destructor, the Migratory Endoparasitic Phytonematode.</title>
        <authorList>
            <person name="Zhang H."/>
            <person name="Lin R."/>
            <person name="Xie B."/>
        </authorList>
    </citation>
    <scope>NUCLEOTIDE SEQUENCE</scope>
    <source>
        <strain evidence="3">BazhouSP</strain>
    </source>
</reference>
<evidence type="ECO:0000313" key="4">
    <source>
        <dbReference type="Proteomes" id="UP001201812"/>
    </source>
</evidence>
<gene>
    <name evidence="3" type="ORF">DdX_21422</name>
</gene>
<protein>
    <recommendedName>
        <fullName evidence="2">PhoU domain-containing protein</fullName>
    </recommendedName>
</protein>
<name>A0AAD4QVA5_9BILA</name>
<comment type="caution">
    <text evidence="3">The sequence shown here is derived from an EMBL/GenBank/DDBJ whole genome shotgun (WGS) entry which is preliminary data.</text>
</comment>
<evidence type="ECO:0000256" key="1">
    <source>
        <dbReference type="SAM" id="MobiDB-lite"/>
    </source>
</evidence>
<feature type="region of interest" description="Disordered" evidence="1">
    <location>
        <begin position="172"/>
        <end position="207"/>
    </location>
</feature>
<dbReference type="Gene3D" id="1.20.58.220">
    <property type="entry name" value="Phosphate transport system protein phou homolog 2, domain 2"/>
    <property type="match status" value="1"/>
</dbReference>
<organism evidence="3 4">
    <name type="scientific">Ditylenchus destructor</name>
    <dbReference type="NCBI Taxonomy" id="166010"/>
    <lineage>
        <taxon>Eukaryota</taxon>
        <taxon>Metazoa</taxon>
        <taxon>Ecdysozoa</taxon>
        <taxon>Nematoda</taxon>
        <taxon>Chromadorea</taxon>
        <taxon>Rhabditida</taxon>
        <taxon>Tylenchina</taxon>
        <taxon>Tylenchomorpha</taxon>
        <taxon>Sphaerularioidea</taxon>
        <taxon>Anguinidae</taxon>
        <taxon>Anguininae</taxon>
        <taxon>Ditylenchus</taxon>
    </lineage>
</organism>
<feature type="region of interest" description="Disordered" evidence="1">
    <location>
        <begin position="325"/>
        <end position="362"/>
    </location>
</feature>
<feature type="region of interest" description="Disordered" evidence="1">
    <location>
        <begin position="232"/>
        <end position="310"/>
    </location>
</feature>
<dbReference type="Proteomes" id="UP001201812">
    <property type="component" value="Unassembled WGS sequence"/>
</dbReference>
<dbReference type="EMBL" id="JAKKPZ010000820">
    <property type="protein sequence ID" value="KAI1692122.1"/>
    <property type="molecule type" value="Genomic_DNA"/>
</dbReference>
<feature type="domain" description="PhoU" evidence="2">
    <location>
        <begin position="6"/>
        <end position="87"/>
    </location>
</feature>
<dbReference type="AntiFam" id="ANF00243">
    <property type="entry name" value="Shadow ORF (opposite yfeH)"/>
</dbReference>
<evidence type="ECO:0000259" key="2">
    <source>
        <dbReference type="Pfam" id="PF01895"/>
    </source>
</evidence>